<comment type="similarity">
    <text evidence="1">Belongs to the short-chain dehydrogenases/reductases (SDR) family.</text>
</comment>
<dbReference type="STRING" id="27835.A0A0N4YJM4"/>
<dbReference type="SUPFAM" id="SSF51735">
    <property type="entry name" value="NAD(P)-binding Rossmann-fold domains"/>
    <property type="match status" value="1"/>
</dbReference>
<evidence type="ECO:0000313" key="5">
    <source>
        <dbReference type="WBParaSite" id="NBR_0001717701-mRNA-1"/>
    </source>
</evidence>
<evidence type="ECO:0000256" key="2">
    <source>
        <dbReference type="ARBA" id="ARBA00023002"/>
    </source>
</evidence>
<dbReference type="WBParaSite" id="NBR_0001717701-mRNA-1">
    <property type="protein sequence ID" value="NBR_0001717701-mRNA-1"/>
    <property type="gene ID" value="NBR_0001717701"/>
</dbReference>
<dbReference type="InterPro" id="IPR036291">
    <property type="entry name" value="NAD(P)-bd_dom_sf"/>
</dbReference>
<dbReference type="Gene3D" id="3.40.50.720">
    <property type="entry name" value="NAD(P)-binding Rossmann-like Domain"/>
    <property type="match status" value="2"/>
</dbReference>
<protein>
    <submittedName>
        <fullName evidence="5">Retinol dehydrogenase 10 (inferred by orthology to a human protein)</fullName>
    </submittedName>
</protein>
<dbReference type="AlphaFoldDB" id="A0A0N4YJM4"/>
<keyword evidence="4" id="KW-1185">Reference proteome</keyword>
<dbReference type="Pfam" id="PF00106">
    <property type="entry name" value="adh_short"/>
    <property type="match status" value="1"/>
</dbReference>
<dbReference type="PANTHER" id="PTHR24322">
    <property type="entry name" value="PKSB"/>
    <property type="match status" value="1"/>
</dbReference>
<name>A0A0N4YJM4_NIPBR</name>
<dbReference type="EMBL" id="UYSL01022600">
    <property type="protein sequence ID" value="VDL80791.1"/>
    <property type="molecule type" value="Genomic_DNA"/>
</dbReference>
<dbReference type="PANTHER" id="PTHR24322:SF736">
    <property type="entry name" value="RETINOL DEHYDROGENASE 10"/>
    <property type="match status" value="1"/>
</dbReference>
<keyword evidence="2" id="KW-0560">Oxidoreductase</keyword>
<organism evidence="5">
    <name type="scientific">Nippostrongylus brasiliensis</name>
    <name type="common">Rat hookworm</name>
    <dbReference type="NCBI Taxonomy" id="27835"/>
    <lineage>
        <taxon>Eukaryota</taxon>
        <taxon>Metazoa</taxon>
        <taxon>Ecdysozoa</taxon>
        <taxon>Nematoda</taxon>
        <taxon>Chromadorea</taxon>
        <taxon>Rhabditida</taxon>
        <taxon>Rhabditina</taxon>
        <taxon>Rhabditomorpha</taxon>
        <taxon>Strongyloidea</taxon>
        <taxon>Heligmosomidae</taxon>
        <taxon>Nippostrongylus</taxon>
    </lineage>
</organism>
<dbReference type="GO" id="GO:0016616">
    <property type="term" value="F:oxidoreductase activity, acting on the CH-OH group of donors, NAD or NADP as acceptor"/>
    <property type="evidence" value="ECO:0007669"/>
    <property type="project" value="TreeGrafter"/>
</dbReference>
<sequence>MALAVAYDFFDAVLFNLGCRWFRKPKNIAGQVVLITGAGSGLGRKLAEYFATTKCRLVLWDIDEKGNEETKRICEEVFSEVGDVEILVNNAGIARDAGPFLDKKDEVMQKIIEVNMLSHIWMAKAFLPKMIERDRGHIVCICSLGGIVGAGLDEVAEEILYTVLTNRRIVVLPRKACILYFLKGVLPRRVFQRLLFFK</sequence>
<gene>
    <name evidence="3" type="ORF">NBR_LOCUS17178</name>
</gene>
<accession>A0A0N4YJM4</accession>
<proteinExistence type="inferred from homology"/>
<dbReference type="PRINTS" id="PR00081">
    <property type="entry name" value="GDHRDH"/>
</dbReference>
<evidence type="ECO:0000313" key="3">
    <source>
        <dbReference type="EMBL" id="VDL80791.1"/>
    </source>
</evidence>
<reference evidence="3 4" key="2">
    <citation type="submission" date="2018-11" db="EMBL/GenBank/DDBJ databases">
        <authorList>
            <consortium name="Pathogen Informatics"/>
        </authorList>
    </citation>
    <scope>NUCLEOTIDE SEQUENCE [LARGE SCALE GENOMIC DNA]</scope>
</reference>
<dbReference type="InterPro" id="IPR002347">
    <property type="entry name" value="SDR_fam"/>
</dbReference>
<dbReference type="Proteomes" id="UP000271162">
    <property type="component" value="Unassembled WGS sequence"/>
</dbReference>
<reference evidence="5" key="1">
    <citation type="submission" date="2017-02" db="UniProtKB">
        <authorList>
            <consortium name="WormBaseParasite"/>
        </authorList>
    </citation>
    <scope>IDENTIFICATION</scope>
</reference>
<evidence type="ECO:0000313" key="4">
    <source>
        <dbReference type="Proteomes" id="UP000271162"/>
    </source>
</evidence>
<dbReference type="OMA" id="THHACEW"/>
<evidence type="ECO:0000256" key="1">
    <source>
        <dbReference type="ARBA" id="ARBA00006484"/>
    </source>
</evidence>